<dbReference type="InterPro" id="IPR000614">
    <property type="entry name" value="FRMsr_CS"/>
</dbReference>
<dbReference type="KEGG" id="fro:AALO17_03270"/>
<organism evidence="3 4">
    <name type="scientific">Faecalibaculum rodentium</name>
    <dbReference type="NCBI Taxonomy" id="1702221"/>
    <lineage>
        <taxon>Bacteria</taxon>
        <taxon>Bacillati</taxon>
        <taxon>Bacillota</taxon>
        <taxon>Erysipelotrichia</taxon>
        <taxon>Erysipelotrichales</taxon>
        <taxon>Erysipelotrichaceae</taxon>
        <taxon>Faecalibaculum</taxon>
    </lineage>
</organism>
<gene>
    <name evidence="3" type="ORF">AALO17_03270</name>
</gene>
<comment type="similarity">
    <text evidence="1">Belongs to the free Met sulfoxide reductase family.</text>
</comment>
<dbReference type="PROSITE" id="PS01320">
    <property type="entry name" value="UPF0067"/>
    <property type="match status" value="1"/>
</dbReference>
<keyword evidence="4" id="KW-1185">Reference proteome</keyword>
<dbReference type="PANTHER" id="PTHR21021">
    <property type="entry name" value="GAF/PUTATIVE CYTOSKELETAL PROTEIN"/>
    <property type="match status" value="1"/>
</dbReference>
<protein>
    <submittedName>
        <fullName evidence="3">Diguanylate cyclase</fullName>
    </submittedName>
</protein>
<reference evidence="3 4" key="1">
    <citation type="journal article" date="2016" name="Gut Pathog.">
        <title>Whole genome sequencing of "Faecalibaculum rodentium" ALO17, isolated from C57BL/6J laboratory mouse feces.</title>
        <authorList>
            <person name="Lim S."/>
            <person name="Chang D.H."/>
            <person name="Ahn S."/>
            <person name="Kim B.C."/>
        </authorList>
    </citation>
    <scope>NUCLEOTIDE SEQUENCE [LARGE SCALE GENOMIC DNA]</scope>
    <source>
        <strain evidence="3 4">Alo17</strain>
    </source>
</reference>
<accession>A0A140DS34</accession>
<evidence type="ECO:0000256" key="1">
    <source>
        <dbReference type="ARBA" id="ARBA00038454"/>
    </source>
</evidence>
<dbReference type="AlphaFoldDB" id="A0A140DS34"/>
<dbReference type="EMBL" id="CP011391">
    <property type="protein sequence ID" value="AMK53461.1"/>
    <property type="molecule type" value="Genomic_DNA"/>
</dbReference>
<dbReference type="Pfam" id="PF01590">
    <property type="entry name" value="GAF"/>
    <property type="match status" value="1"/>
</dbReference>
<evidence type="ECO:0000313" key="3">
    <source>
        <dbReference type="EMBL" id="AMK53461.1"/>
    </source>
</evidence>
<dbReference type="PANTHER" id="PTHR21021:SF15">
    <property type="entry name" value="FREE METHIONINE-R-SULFOXIDE REDUCTASE"/>
    <property type="match status" value="1"/>
</dbReference>
<dbReference type="InterPro" id="IPR051330">
    <property type="entry name" value="Phosphatase_reg/MetRdx"/>
</dbReference>
<evidence type="ECO:0000259" key="2">
    <source>
        <dbReference type="SMART" id="SM00065"/>
    </source>
</evidence>
<proteinExistence type="inferred from homology"/>
<dbReference type="STRING" id="1702221.AALO17_03270"/>
<evidence type="ECO:0000313" key="4">
    <source>
        <dbReference type="Proteomes" id="UP000069771"/>
    </source>
</evidence>
<dbReference type="SMART" id="SM00065">
    <property type="entry name" value="GAF"/>
    <property type="match status" value="1"/>
</dbReference>
<dbReference type="InterPro" id="IPR003018">
    <property type="entry name" value="GAF"/>
</dbReference>
<dbReference type="Proteomes" id="UP000069771">
    <property type="component" value="Chromosome"/>
</dbReference>
<dbReference type="GO" id="GO:0033745">
    <property type="term" value="F:L-methionine-(R)-S-oxide reductase activity"/>
    <property type="evidence" value="ECO:0007669"/>
    <property type="project" value="TreeGrafter"/>
</dbReference>
<dbReference type="Gene3D" id="3.30.450.40">
    <property type="match status" value="1"/>
</dbReference>
<name>A0A140DS34_9FIRM</name>
<sequence>MCSQDRLLWYNGTMNNTPDTLLVAQAQALCDTPHSLSAICNILALIYWSADSINWAGLYFTDPDGSLYLGPFVGKPACMEIAAGTGVVGTCASRKEPLLVPDVHAFPGHIACDSESRSEAVFPLMQDETVIAVLDIDCLQTDGITPDQFRSFQTIAGLIADLPAKEGNLRSGISSAD</sequence>
<feature type="domain" description="GAF" evidence="2">
    <location>
        <begin position="17"/>
        <end position="170"/>
    </location>
</feature>
<dbReference type="GO" id="GO:0005829">
    <property type="term" value="C:cytosol"/>
    <property type="evidence" value="ECO:0007669"/>
    <property type="project" value="TreeGrafter"/>
</dbReference>
<dbReference type="SUPFAM" id="SSF55781">
    <property type="entry name" value="GAF domain-like"/>
    <property type="match status" value="1"/>
</dbReference>
<dbReference type="InterPro" id="IPR029016">
    <property type="entry name" value="GAF-like_dom_sf"/>
</dbReference>